<comment type="caution">
    <text evidence="1">The sequence shown here is derived from an EMBL/GenBank/DDBJ whole genome shotgun (WGS) entry which is preliminary data.</text>
</comment>
<dbReference type="InterPro" id="IPR025528">
    <property type="entry name" value="BrnA_antitoxin"/>
</dbReference>
<reference evidence="1 2" key="1">
    <citation type="journal article" date="2011" name="Front. Microbiol.">
        <title>Two Strains of Crocosphaera watsonii with Highly Conserved Genomes are Distinguished by Strain-Specific Features.</title>
        <authorList>
            <person name="Bench S.R."/>
            <person name="Ilikchyan I.N."/>
            <person name="Tripp H.J."/>
            <person name="Zehr J.P."/>
        </authorList>
    </citation>
    <scope>NUCLEOTIDE SEQUENCE [LARGE SCALE GENOMIC DNA]</scope>
    <source>
        <strain evidence="1 2">WH 0003</strain>
    </source>
</reference>
<evidence type="ECO:0000313" key="1">
    <source>
        <dbReference type="EMBL" id="EHJ12404.1"/>
    </source>
</evidence>
<accession>G5J612</accession>
<dbReference type="EMBL" id="AESD01000434">
    <property type="protein sequence ID" value="EHJ12404.1"/>
    <property type="molecule type" value="Genomic_DNA"/>
</dbReference>
<dbReference type="GeneID" id="88766538"/>
<dbReference type="RefSeq" id="WP_007311051.1">
    <property type="nucleotide sequence ID" value="NZ_AESD01000434.1"/>
</dbReference>
<name>G5J612_CROWT</name>
<evidence type="ECO:0008006" key="3">
    <source>
        <dbReference type="Google" id="ProtNLM"/>
    </source>
</evidence>
<evidence type="ECO:0000313" key="2">
    <source>
        <dbReference type="Proteomes" id="UP000003477"/>
    </source>
</evidence>
<proteinExistence type="predicted"/>
<dbReference type="Pfam" id="PF14384">
    <property type="entry name" value="BrnA_antitoxin"/>
    <property type="match status" value="1"/>
</dbReference>
<sequence length="75" mass="8676">MKDNYDFSQGKRGAVQPIPSHQTKLTILIDNDILEWFGQQVDQAEGGDYLTLINHALREHIQQKTSNKNQKIRIQ</sequence>
<dbReference type="PATRIC" id="fig|423471.3.peg.2741"/>
<protein>
    <recommendedName>
        <fullName evidence="3">BrnA antitoxin family protein</fullName>
    </recommendedName>
</protein>
<organism evidence="1 2">
    <name type="scientific">Crocosphaera watsonii WH 0003</name>
    <dbReference type="NCBI Taxonomy" id="423471"/>
    <lineage>
        <taxon>Bacteria</taxon>
        <taxon>Bacillati</taxon>
        <taxon>Cyanobacteriota</taxon>
        <taxon>Cyanophyceae</taxon>
        <taxon>Oscillatoriophycideae</taxon>
        <taxon>Chroococcales</taxon>
        <taxon>Aphanothecaceae</taxon>
        <taxon>Crocosphaera</taxon>
    </lineage>
</organism>
<dbReference type="AlphaFoldDB" id="G5J612"/>
<gene>
    <name evidence="1" type="ORF">CWATWH0003_2917</name>
</gene>
<dbReference type="Proteomes" id="UP000003477">
    <property type="component" value="Unassembled WGS sequence"/>
</dbReference>